<organism evidence="2 3">
    <name type="scientific">Artemisia annua</name>
    <name type="common">Sweet wormwood</name>
    <dbReference type="NCBI Taxonomy" id="35608"/>
    <lineage>
        <taxon>Eukaryota</taxon>
        <taxon>Viridiplantae</taxon>
        <taxon>Streptophyta</taxon>
        <taxon>Embryophyta</taxon>
        <taxon>Tracheophyta</taxon>
        <taxon>Spermatophyta</taxon>
        <taxon>Magnoliopsida</taxon>
        <taxon>eudicotyledons</taxon>
        <taxon>Gunneridae</taxon>
        <taxon>Pentapetalae</taxon>
        <taxon>asterids</taxon>
        <taxon>campanulids</taxon>
        <taxon>Asterales</taxon>
        <taxon>Asteraceae</taxon>
        <taxon>Asteroideae</taxon>
        <taxon>Anthemideae</taxon>
        <taxon>Artemisiinae</taxon>
        <taxon>Artemisia</taxon>
    </lineage>
</organism>
<dbReference type="STRING" id="35608.A0A2U1MU05"/>
<dbReference type="PROSITE" id="PS50011">
    <property type="entry name" value="PROTEIN_KINASE_DOM"/>
    <property type="match status" value="1"/>
</dbReference>
<comment type="caution">
    <text evidence="2">The sequence shown here is derived from an EMBL/GenBank/DDBJ whole genome shotgun (WGS) entry which is preliminary data.</text>
</comment>
<dbReference type="OrthoDB" id="1394818at2759"/>
<reference evidence="2 3" key="1">
    <citation type="journal article" date="2018" name="Mol. Plant">
        <title>The genome of Artemisia annua provides insight into the evolution of Asteraceae family and artemisinin biosynthesis.</title>
        <authorList>
            <person name="Shen Q."/>
            <person name="Zhang L."/>
            <person name="Liao Z."/>
            <person name="Wang S."/>
            <person name="Yan T."/>
            <person name="Shi P."/>
            <person name="Liu M."/>
            <person name="Fu X."/>
            <person name="Pan Q."/>
            <person name="Wang Y."/>
            <person name="Lv Z."/>
            <person name="Lu X."/>
            <person name="Zhang F."/>
            <person name="Jiang W."/>
            <person name="Ma Y."/>
            <person name="Chen M."/>
            <person name="Hao X."/>
            <person name="Li L."/>
            <person name="Tang Y."/>
            <person name="Lv G."/>
            <person name="Zhou Y."/>
            <person name="Sun X."/>
            <person name="Brodelius P.E."/>
            <person name="Rose J.K.C."/>
            <person name="Tang K."/>
        </authorList>
    </citation>
    <scope>NUCLEOTIDE SEQUENCE [LARGE SCALE GENOMIC DNA]</scope>
    <source>
        <strain evidence="3">cv. Huhao1</strain>
        <tissue evidence="2">Leaf</tissue>
    </source>
</reference>
<dbReference type="SUPFAM" id="SSF56112">
    <property type="entry name" value="Protein kinase-like (PK-like)"/>
    <property type="match status" value="1"/>
</dbReference>
<dbReference type="GO" id="GO:0005524">
    <property type="term" value="F:ATP binding"/>
    <property type="evidence" value="ECO:0007669"/>
    <property type="project" value="InterPro"/>
</dbReference>
<dbReference type="InterPro" id="IPR011009">
    <property type="entry name" value="Kinase-like_dom_sf"/>
</dbReference>
<keyword evidence="3" id="KW-1185">Reference proteome</keyword>
<dbReference type="Proteomes" id="UP000245207">
    <property type="component" value="Unassembled WGS sequence"/>
</dbReference>
<dbReference type="InterPro" id="IPR008271">
    <property type="entry name" value="Ser/Thr_kinase_AS"/>
</dbReference>
<dbReference type="InterPro" id="IPR000719">
    <property type="entry name" value="Prot_kinase_dom"/>
</dbReference>
<dbReference type="AlphaFoldDB" id="A0A2U1MU05"/>
<dbReference type="Gene3D" id="1.10.510.10">
    <property type="entry name" value="Transferase(Phosphotransferase) domain 1"/>
    <property type="match status" value="1"/>
</dbReference>
<evidence type="ECO:0000259" key="1">
    <source>
        <dbReference type="PROSITE" id="PS50011"/>
    </source>
</evidence>
<gene>
    <name evidence="2" type="ORF">CTI12_AA335060</name>
</gene>
<keyword evidence="2" id="KW-0808">Transferase</keyword>
<proteinExistence type="predicted"/>
<keyword evidence="2" id="KW-0418">Kinase</keyword>
<dbReference type="GO" id="GO:0004674">
    <property type="term" value="F:protein serine/threonine kinase activity"/>
    <property type="evidence" value="ECO:0007669"/>
    <property type="project" value="TreeGrafter"/>
</dbReference>
<sequence length="177" mass="19878">MFMVGAIVQTHEKNVFTNYQAEKMMHNLPLYIPLSRMNSDTSPHVDYSFPSLSNCKEIKEGGSTTFIQYNLGSVEADPKGKDGYLGHQISTKWLPSQDGTLGHRVLQSAIYMEHVKGNYIEKLGRSGSKHVPMGLALQIARDVAWALSEIHSKDIVHYDLKSENVLIDISEVMEKLL</sequence>
<dbReference type="PANTHER" id="PTHR24359:SF1">
    <property type="entry name" value="INHIBITOR OF NUCLEAR FACTOR KAPPA-B KINASE EPSILON SUBUNIT HOMOLOG 1-RELATED"/>
    <property type="match status" value="1"/>
</dbReference>
<dbReference type="PROSITE" id="PS00108">
    <property type="entry name" value="PROTEIN_KINASE_ST"/>
    <property type="match status" value="1"/>
</dbReference>
<dbReference type="EMBL" id="PKPP01004362">
    <property type="protein sequence ID" value="PWA64745.1"/>
    <property type="molecule type" value="Genomic_DNA"/>
</dbReference>
<protein>
    <submittedName>
        <fullName evidence="2">Armadillo repeat-containing protein 3 and Serine/threonine-protein kinase CTR1</fullName>
    </submittedName>
</protein>
<evidence type="ECO:0000313" key="3">
    <source>
        <dbReference type="Proteomes" id="UP000245207"/>
    </source>
</evidence>
<evidence type="ECO:0000313" key="2">
    <source>
        <dbReference type="EMBL" id="PWA64745.1"/>
    </source>
</evidence>
<name>A0A2U1MU05_ARTAN</name>
<dbReference type="PANTHER" id="PTHR24359">
    <property type="entry name" value="SERINE/THREONINE-PROTEIN KINASE SBK1"/>
    <property type="match status" value="1"/>
</dbReference>
<accession>A0A2U1MU05</accession>
<dbReference type="Pfam" id="PF00069">
    <property type="entry name" value="Pkinase"/>
    <property type="match status" value="1"/>
</dbReference>
<feature type="domain" description="Protein kinase" evidence="1">
    <location>
        <begin position="1"/>
        <end position="177"/>
    </location>
</feature>